<keyword evidence="1 9" id="KW-0963">Cytoplasm</keyword>
<dbReference type="Gene3D" id="3.40.50.300">
    <property type="entry name" value="P-loop containing nucleotide triphosphate hydrolases"/>
    <property type="match status" value="2"/>
</dbReference>
<dbReference type="EC" id="3.6.4.-" evidence="9"/>
<dbReference type="GO" id="GO:0000716">
    <property type="term" value="P:transcription-coupled nucleotide-excision repair, DNA damage recognition"/>
    <property type="evidence" value="ECO:0007669"/>
    <property type="project" value="UniProtKB-UniRule"/>
</dbReference>
<dbReference type="Pfam" id="PF17757">
    <property type="entry name" value="UvrB_inter"/>
    <property type="match status" value="1"/>
</dbReference>
<evidence type="ECO:0000256" key="2">
    <source>
        <dbReference type="ARBA" id="ARBA00022741"/>
    </source>
</evidence>
<comment type="similarity">
    <text evidence="9">In the N-terminal section; belongs to the UvrB family.</text>
</comment>
<dbReference type="SMART" id="SM00490">
    <property type="entry name" value="HELICc"/>
    <property type="match status" value="1"/>
</dbReference>
<dbReference type="Gene3D" id="3.30.2060.10">
    <property type="entry name" value="Penicillin-binding protein 1b domain"/>
    <property type="match status" value="1"/>
</dbReference>
<keyword evidence="3 9" id="KW-0227">DNA damage</keyword>
<evidence type="ECO:0000313" key="12">
    <source>
        <dbReference type="EMBL" id="TDQ81485.1"/>
    </source>
</evidence>
<dbReference type="InterPro" id="IPR041471">
    <property type="entry name" value="UvrB_inter"/>
</dbReference>
<dbReference type="SUPFAM" id="SSF143517">
    <property type="entry name" value="TRCF domain-like"/>
    <property type="match status" value="1"/>
</dbReference>
<dbReference type="SMART" id="SM00982">
    <property type="entry name" value="TRCF"/>
    <property type="match status" value="1"/>
</dbReference>
<comment type="function">
    <text evidence="9">Couples transcription and DNA repair by recognizing RNA polymerase (RNAP) stalled at DNA lesions. Mediates ATP-dependent release of RNAP and its truncated transcript from the DNA, and recruitment of nucleotide excision repair machinery to the damaged site.</text>
</comment>
<dbReference type="NCBIfam" id="TIGR00580">
    <property type="entry name" value="mfd"/>
    <property type="match status" value="1"/>
</dbReference>
<accession>A0A4R6WLA8</accession>
<dbReference type="GO" id="GO:0016787">
    <property type="term" value="F:hydrolase activity"/>
    <property type="evidence" value="ECO:0007669"/>
    <property type="project" value="UniProtKB-KW"/>
</dbReference>
<protein>
    <recommendedName>
        <fullName evidence="9">Transcription-repair-coupling factor</fullName>
        <shortName evidence="9">TRCF</shortName>
        <ecNumber evidence="9">3.6.4.-</ecNumber>
    </recommendedName>
</protein>
<dbReference type="PROSITE" id="PS51194">
    <property type="entry name" value="HELICASE_CTER"/>
    <property type="match status" value="1"/>
</dbReference>
<proteinExistence type="inferred from homology"/>
<dbReference type="GO" id="GO:0005524">
    <property type="term" value="F:ATP binding"/>
    <property type="evidence" value="ECO:0007669"/>
    <property type="project" value="UniProtKB-UniRule"/>
</dbReference>
<gene>
    <name evidence="9" type="primary">mfd</name>
    <name evidence="12" type="ORF">A8950_2553</name>
</gene>
<dbReference type="SMART" id="SM01058">
    <property type="entry name" value="CarD_TRCF"/>
    <property type="match status" value="1"/>
</dbReference>
<dbReference type="PANTHER" id="PTHR47964">
    <property type="entry name" value="ATP-DEPENDENT DNA HELICASE HOMOLOG RECG, CHLOROPLASTIC"/>
    <property type="match status" value="1"/>
</dbReference>
<evidence type="ECO:0000256" key="6">
    <source>
        <dbReference type="ARBA" id="ARBA00022840"/>
    </source>
</evidence>
<dbReference type="Gene3D" id="3.40.50.11180">
    <property type="match status" value="1"/>
</dbReference>
<feature type="domain" description="Helicase C-terminal" evidence="11">
    <location>
        <begin position="811"/>
        <end position="965"/>
    </location>
</feature>
<name>A0A4R6WLA8_9PROT</name>
<keyword evidence="8 9" id="KW-0234">DNA repair</keyword>
<dbReference type="RefSeq" id="WP_133614038.1">
    <property type="nucleotide sequence ID" value="NZ_SNYW01000009.1"/>
</dbReference>
<dbReference type="SMART" id="SM00487">
    <property type="entry name" value="DEXDc"/>
    <property type="match status" value="1"/>
</dbReference>
<dbReference type="PROSITE" id="PS51192">
    <property type="entry name" value="HELICASE_ATP_BIND_1"/>
    <property type="match status" value="1"/>
</dbReference>
<evidence type="ECO:0000256" key="3">
    <source>
        <dbReference type="ARBA" id="ARBA00022763"/>
    </source>
</evidence>
<dbReference type="InterPro" id="IPR003711">
    <property type="entry name" value="CarD-like/TRCF_RID"/>
</dbReference>
<dbReference type="EMBL" id="SNYW01000009">
    <property type="protein sequence ID" value="TDQ81485.1"/>
    <property type="molecule type" value="Genomic_DNA"/>
</dbReference>
<dbReference type="InterPro" id="IPR005118">
    <property type="entry name" value="TRCF_C"/>
</dbReference>
<evidence type="ECO:0000256" key="7">
    <source>
        <dbReference type="ARBA" id="ARBA00023125"/>
    </source>
</evidence>
<organism evidence="12 13">
    <name type="scientific">Dongia mobilis</name>
    <dbReference type="NCBI Taxonomy" id="578943"/>
    <lineage>
        <taxon>Bacteria</taxon>
        <taxon>Pseudomonadati</taxon>
        <taxon>Pseudomonadota</taxon>
        <taxon>Alphaproteobacteria</taxon>
        <taxon>Rhodospirillales</taxon>
        <taxon>Dongiaceae</taxon>
        <taxon>Dongia</taxon>
    </lineage>
</organism>
<dbReference type="InterPro" id="IPR001650">
    <property type="entry name" value="Helicase_C-like"/>
</dbReference>
<comment type="caution">
    <text evidence="12">The sequence shown here is derived from an EMBL/GenBank/DDBJ whole genome shotgun (WGS) entry which is preliminary data.</text>
</comment>
<comment type="subcellular location">
    <subcellularLocation>
        <location evidence="9">Cytoplasm</location>
    </subcellularLocation>
</comment>
<dbReference type="CDD" id="cd17991">
    <property type="entry name" value="DEXHc_TRCF"/>
    <property type="match status" value="1"/>
</dbReference>
<dbReference type="GO" id="GO:0006355">
    <property type="term" value="P:regulation of DNA-templated transcription"/>
    <property type="evidence" value="ECO:0007669"/>
    <property type="project" value="UniProtKB-UniRule"/>
</dbReference>
<evidence type="ECO:0000256" key="9">
    <source>
        <dbReference type="HAMAP-Rule" id="MF_00969"/>
    </source>
</evidence>
<dbReference type="InterPro" id="IPR011545">
    <property type="entry name" value="DEAD/DEAH_box_helicase_dom"/>
</dbReference>
<dbReference type="GO" id="GO:0005737">
    <property type="term" value="C:cytoplasm"/>
    <property type="evidence" value="ECO:0007669"/>
    <property type="project" value="UniProtKB-SubCell"/>
</dbReference>
<dbReference type="InterPro" id="IPR037235">
    <property type="entry name" value="TRCF-like_C_D7"/>
</dbReference>
<keyword evidence="13" id="KW-1185">Reference proteome</keyword>
<sequence>MKTKLPFDLPQAGRHEIGGVPDGYDAQLVAGIARARSVNGVIHVARDDLRLARMVDALRFLAPDLEVLAFPAWDCLPYDRASPHRDILAARIEVLSQLAAAGASGRPLPLVVTTVAAMLQKVPAAAAFKGATLDLAKGGEVPQEKLVEYLLGNGYLRNATVSEPGEFSVRGGIIDLYPPGTAQPLRIDFFGDEIEDIRTFDPLTQRSLEKLERFSIKPVNEVTLTPAAIEAFRTGYRETFGTSGTDDPLYEAISAGRHYPGMEHWLPLFGTPLVPLDAYLPQAIVTLDHQADDARNARLDTIKDFHAARSELQRAERESGSPVYRALPVADLYLGEAEWRNLGRKHLVLAFHHFGKGAATELSAGGAPGLNFAEARTNPDVNIYDAAARAIRTEQQAGRRVLLTAVSQGAVERIGHLLAEHGLAKQVAVTSLAEFLAWPRDTLGRAALGLETGFNAEGLLVVTEQDILGDRLTRTVSRKRKSETFLAELANFSAGDFVVHVDHGIGRYEGLETLDVGGAPHDCLRLTYAGNDKLYVPVENIEVLSRYGGEEAIVELDKLGGAAWQARKARVKQRIRDIAAHLMKVAAQRAIKESDPLTAPAGLFDEFCARFPYAETEDQQRAIDDVLTDMASGKPMDRLVCGDVGFGKTEVALRAAFVAAMGGKQVAVVTPTTLLCRQHFKNFSERFRGFPLKVRQLSRLVGAKETREIKQELKEGKVDIVIGTHALLAKSIEFADLGLLIVDEEQHFGVSQKERLKELRGDIHVLTLTATPIPRTLQLALTGIREMSLITTAPVDRLAVRTFVLPFDPVVIREAILREQFRGGQIFYVCPRIEDLDMVAERIRKLVPEVKIVTAHGQMPATALEKAMTAFYDRSYDLLLATNIIESGLDIPTANTMIIHRADILGLAQLYQLRGRIGRSKLRGYCYLTTIPNKALTQSAEKRLEVMQTLDQLGAGFTLASHDLDIRGAGNLLGEEQSGQVREVGVELYQSLLEEAVMEARGQAREAQKQDWAPQINLGTSVLIPEDYVTDLSVRLGLYRRIATLENDQEAEAFAAEMIDRFGKLPVEVENLLKIVAVKRLCRAAGVERIEAGPKGAVLAFRHNKFAKPDRLIDFIARRSDIMSVRPDQRLVYRQEWLDADARVAGVRKIMDKLAELAA</sequence>
<keyword evidence="4 9" id="KW-0378">Hydrolase</keyword>
<dbReference type="GO" id="GO:0003678">
    <property type="term" value="F:DNA helicase activity"/>
    <property type="evidence" value="ECO:0007669"/>
    <property type="project" value="TreeGrafter"/>
</dbReference>
<dbReference type="Pfam" id="PF00271">
    <property type="entry name" value="Helicase_C"/>
    <property type="match status" value="1"/>
</dbReference>
<keyword evidence="6 9" id="KW-0067">ATP-binding</keyword>
<dbReference type="Gene3D" id="2.40.10.170">
    <property type="match status" value="1"/>
</dbReference>
<keyword evidence="7 9" id="KW-0238">DNA-binding</keyword>
<dbReference type="InterPro" id="IPR036101">
    <property type="entry name" value="CarD-like/TRCF_RID_sf"/>
</dbReference>
<dbReference type="InterPro" id="IPR004576">
    <property type="entry name" value="Mfd"/>
</dbReference>
<dbReference type="OrthoDB" id="9804325at2"/>
<evidence type="ECO:0000256" key="8">
    <source>
        <dbReference type="ARBA" id="ARBA00023204"/>
    </source>
</evidence>
<evidence type="ECO:0000259" key="11">
    <source>
        <dbReference type="PROSITE" id="PS51194"/>
    </source>
</evidence>
<evidence type="ECO:0000256" key="4">
    <source>
        <dbReference type="ARBA" id="ARBA00022801"/>
    </source>
</evidence>
<comment type="similarity">
    <text evidence="9">In the C-terminal section; belongs to the helicase family. RecG subfamily.</text>
</comment>
<dbReference type="SUPFAM" id="SSF52540">
    <property type="entry name" value="P-loop containing nucleoside triphosphate hydrolases"/>
    <property type="match status" value="4"/>
</dbReference>
<reference evidence="12 13" key="1">
    <citation type="submission" date="2019-03" db="EMBL/GenBank/DDBJ databases">
        <title>Genomic Encyclopedia of Type Strains, Phase III (KMG-III): the genomes of soil and plant-associated and newly described type strains.</title>
        <authorList>
            <person name="Whitman W."/>
        </authorList>
    </citation>
    <scope>NUCLEOTIDE SEQUENCE [LARGE SCALE GENOMIC DNA]</scope>
    <source>
        <strain evidence="12 13">CGMCC 1.7660</strain>
    </source>
</reference>
<dbReference type="Proteomes" id="UP000295783">
    <property type="component" value="Unassembled WGS sequence"/>
</dbReference>
<dbReference type="SUPFAM" id="SSF141259">
    <property type="entry name" value="CarD-like"/>
    <property type="match status" value="1"/>
</dbReference>
<dbReference type="InterPro" id="IPR027417">
    <property type="entry name" value="P-loop_NTPase"/>
</dbReference>
<dbReference type="Pfam" id="PF02559">
    <property type="entry name" value="CarD_TRCF_RID"/>
    <property type="match status" value="1"/>
</dbReference>
<dbReference type="Gene3D" id="3.90.1150.50">
    <property type="entry name" value="Transcription-repair-coupling factor, D7 domain"/>
    <property type="match status" value="1"/>
</dbReference>
<keyword evidence="5" id="KW-0347">Helicase</keyword>
<feature type="domain" description="Helicase ATP-binding" evidence="10">
    <location>
        <begin position="629"/>
        <end position="790"/>
    </location>
</feature>
<dbReference type="GO" id="GO:0003684">
    <property type="term" value="F:damaged DNA binding"/>
    <property type="evidence" value="ECO:0007669"/>
    <property type="project" value="InterPro"/>
</dbReference>
<dbReference type="AlphaFoldDB" id="A0A4R6WLA8"/>
<evidence type="ECO:0000256" key="1">
    <source>
        <dbReference type="ARBA" id="ARBA00022490"/>
    </source>
</evidence>
<dbReference type="HAMAP" id="MF_00969">
    <property type="entry name" value="TRCF"/>
    <property type="match status" value="1"/>
</dbReference>
<dbReference type="InterPro" id="IPR014001">
    <property type="entry name" value="Helicase_ATP-bd"/>
</dbReference>
<keyword evidence="2 9" id="KW-0547">Nucleotide-binding</keyword>
<dbReference type="Pfam" id="PF03461">
    <property type="entry name" value="TRCF"/>
    <property type="match status" value="1"/>
</dbReference>
<evidence type="ECO:0000259" key="10">
    <source>
        <dbReference type="PROSITE" id="PS51192"/>
    </source>
</evidence>
<dbReference type="InterPro" id="IPR047112">
    <property type="entry name" value="RecG/Mfd"/>
</dbReference>
<dbReference type="PANTHER" id="PTHR47964:SF1">
    <property type="entry name" value="ATP-DEPENDENT DNA HELICASE HOMOLOG RECG, CHLOROPLASTIC"/>
    <property type="match status" value="1"/>
</dbReference>
<evidence type="ECO:0000313" key="13">
    <source>
        <dbReference type="Proteomes" id="UP000295783"/>
    </source>
</evidence>
<dbReference type="Pfam" id="PF00270">
    <property type="entry name" value="DEAD"/>
    <property type="match status" value="1"/>
</dbReference>
<evidence type="ECO:0000256" key="5">
    <source>
        <dbReference type="ARBA" id="ARBA00022806"/>
    </source>
</evidence>